<evidence type="ECO:0008006" key="4">
    <source>
        <dbReference type="Google" id="ProtNLM"/>
    </source>
</evidence>
<keyword evidence="3" id="KW-1185">Reference proteome</keyword>
<name>A0A6I4VTU7_9BACL</name>
<dbReference type="Proteomes" id="UP000430692">
    <property type="component" value="Unassembled WGS sequence"/>
</dbReference>
<dbReference type="EMBL" id="WUUL01000010">
    <property type="protein sequence ID" value="MXQ54997.1"/>
    <property type="molecule type" value="Genomic_DNA"/>
</dbReference>
<proteinExistence type="predicted"/>
<keyword evidence="1" id="KW-0732">Signal</keyword>
<reference evidence="2 3" key="1">
    <citation type="submission" date="2019-12" db="EMBL/GenBank/DDBJ databases">
        <title>Whole-genome analyses of novel actinobacteria.</title>
        <authorList>
            <person name="Sahin N."/>
            <person name="Saygin H."/>
        </authorList>
    </citation>
    <scope>NUCLEOTIDE SEQUENCE [LARGE SCALE GENOMIC DNA]</scope>
    <source>
        <strain evidence="2 3">KC615</strain>
    </source>
</reference>
<evidence type="ECO:0000313" key="3">
    <source>
        <dbReference type="Proteomes" id="UP000430692"/>
    </source>
</evidence>
<dbReference type="AlphaFoldDB" id="A0A6I4VTU7"/>
<feature type="chain" id="PRO_5039078036" description="Lipoprotein" evidence="1">
    <location>
        <begin position="20"/>
        <end position="140"/>
    </location>
</feature>
<accession>A0A6I4VTU7</accession>
<organism evidence="2 3">
    <name type="scientific">Shimazuella alba</name>
    <dbReference type="NCBI Taxonomy" id="2690964"/>
    <lineage>
        <taxon>Bacteria</taxon>
        <taxon>Bacillati</taxon>
        <taxon>Bacillota</taxon>
        <taxon>Bacilli</taxon>
        <taxon>Bacillales</taxon>
        <taxon>Thermoactinomycetaceae</taxon>
        <taxon>Shimazuella</taxon>
    </lineage>
</organism>
<dbReference type="RefSeq" id="WP_160802346.1">
    <property type="nucleotide sequence ID" value="NZ_WUUL01000010.1"/>
</dbReference>
<evidence type="ECO:0000313" key="2">
    <source>
        <dbReference type="EMBL" id="MXQ54997.1"/>
    </source>
</evidence>
<comment type="caution">
    <text evidence="2">The sequence shown here is derived from an EMBL/GenBank/DDBJ whole genome shotgun (WGS) entry which is preliminary data.</text>
</comment>
<gene>
    <name evidence="2" type="ORF">GSM42_14985</name>
</gene>
<sequence>MKKWVLTGLLLLIGTTMIAGCGLDDAQIAGVTFINNQYAKSDKTSAKERLAKIISVLEAKDKNLYDENDIFEITQYMTTGLDKHYYVANVPRKHKSDTQRSFLIRFPKGTATSLDYIVIWVSNKKEDSYLEINMKKEGDN</sequence>
<dbReference type="PROSITE" id="PS51257">
    <property type="entry name" value="PROKAR_LIPOPROTEIN"/>
    <property type="match status" value="1"/>
</dbReference>
<feature type="signal peptide" evidence="1">
    <location>
        <begin position="1"/>
        <end position="19"/>
    </location>
</feature>
<protein>
    <recommendedName>
        <fullName evidence="4">Lipoprotein</fullName>
    </recommendedName>
</protein>
<evidence type="ECO:0000256" key="1">
    <source>
        <dbReference type="SAM" id="SignalP"/>
    </source>
</evidence>